<dbReference type="GO" id="GO:0008652">
    <property type="term" value="P:amino acid biosynthetic process"/>
    <property type="evidence" value="ECO:0007669"/>
    <property type="project" value="InterPro"/>
</dbReference>
<dbReference type="Proteomes" id="UP001055804">
    <property type="component" value="Unassembled WGS sequence"/>
</dbReference>
<accession>A0A9J6PGU1</accession>
<evidence type="ECO:0000256" key="4">
    <source>
        <dbReference type="ARBA" id="ARBA00023004"/>
    </source>
</evidence>
<comment type="subunit">
    <text evidence="1">Heterodimer of LeuC and LeuD.</text>
</comment>
<dbReference type="GO" id="GO:0046872">
    <property type="term" value="F:metal ion binding"/>
    <property type="evidence" value="ECO:0007669"/>
    <property type="project" value="UniProtKB-KW"/>
</dbReference>
<dbReference type="PRINTS" id="PR00415">
    <property type="entry name" value="ACONITASE"/>
</dbReference>
<dbReference type="NCBIfam" id="TIGR01343">
    <property type="entry name" value="hacA_fam"/>
    <property type="match status" value="1"/>
</dbReference>
<evidence type="ECO:0000313" key="9">
    <source>
        <dbReference type="Proteomes" id="UP001055804"/>
    </source>
</evidence>
<reference evidence="8" key="1">
    <citation type="submission" date="2022-06" db="EMBL/GenBank/DDBJ databases">
        <title>Isolation and Genomics of Futiania mangrovii gen. nov., sp. nov., a Rare and Metabolically-versatile member in the Class Alphaproteobacteria.</title>
        <authorList>
            <person name="Liu L."/>
            <person name="Huang W.-C."/>
            <person name="Pan J."/>
            <person name="Li J."/>
            <person name="Huang Y."/>
            <person name="Du H."/>
            <person name="Liu Y."/>
            <person name="Li M."/>
        </authorList>
    </citation>
    <scope>NUCLEOTIDE SEQUENCE</scope>
    <source>
        <strain evidence="8">FT118</strain>
    </source>
</reference>
<protein>
    <submittedName>
        <fullName evidence="8">Aconitase/3-isopropylmalate dehydratase large subunit family protein</fullName>
        <ecNumber evidence="8">4.2.1.33</ecNumber>
    </submittedName>
</protein>
<dbReference type="PANTHER" id="PTHR43822">
    <property type="entry name" value="HOMOACONITASE, MITOCHONDRIAL-RELATED"/>
    <property type="match status" value="1"/>
</dbReference>
<dbReference type="AlphaFoldDB" id="A0A9J6PGU1"/>
<dbReference type="RefSeq" id="WP_269332978.1">
    <property type="nucleotide sequence ID" value="NZ_JAMZFT010000002.1"/>
</dbReference>
<comment type="caution">
    <text evidence="8">The sequence shown here is derived from an EMBL/GenBank/DDBJ whole genome shotgun (WGS) entry which is preliminary data.</text>
</comment>
<evidence type="ECO:0000256" key="3">
    <source>
        <dbReference type="ARBA" id="ARBA00022723"/>
    </source>
</evidence>
<keyword evidence="3" id="KW-0479">Metal-binding</keyword>
<dbReference type="InterPro" id="IPR050067">
    <property type="entry name" value="IPM_dehydratase_rel_enz"/>
</dbReference>
<evidence type="ECO:0000256" key="6">
    <source>
        <dbReference type="ARBA" id="ARBA00023239"/>
    </source>
</evidence>
<keyword evidence="5" id="KW-0411">Iron-sulfur</keyword>
<dbReference type="Pfam" id="PF00330">
    <property type="entry name" value="Aconitase"/>
    <property type="match status" value="1"/>
</dbReference>
<dbReference type="NCBIfam" id="NF001614">
    <property type="entry name" value="PRK00402.1"/>
    <property type="match status" value="1"/>
</dbReference>
<evidence type="ECO:0000256" key="1">
    <source>
        <dbReference type="ARBA" id="ARBA00011271"/>
    </source>
</evidence>
<evidence type="ECO:0000256" key="2">
    <source>
        <dbReference type="ARBA" id="ARBA00022485"/>
    </source>
</evidence>
<gene>
    <name evidence="8" type="ORF">NJQ99_11510</name>
</gene>
<keyword evidence="9" id="KW-1185">Reference proteome</keyword>
<dbReference type="InterPro" id="IPR001030">
    <property type="entry name" value="Acoase/IPM_deHydtase_lsu_aba"/>
</dbReference>
<organism evidence="8 9">
    <name type="scientific">Futiania mangrovi</name>
    <dbReference type="NCBI Taxonomy" id="2959716"/>
    <lineage>
        <taxon>Bacteria</taxon>
        <taxon>Pseudomonadati</taxon>
        <taxon>Pseudomonadota</taxon>
        <taxon>Alphaproteobacteria</taxon>
        <taxon>Futianiales</taxon>
        <taxon>Futianiaceae</taxon>
        <taxon>Futiania</taxon>
    </lineage>
</organism>
<dbReference type="Gene3D" id="3.30.499.10">
    <property type="entry name" value="Aconitase, domain 3"/>
    <property type="match status" value="2"/>
</dbReference>
<keyword evidence="6 8" id="KW-0456">Lyase</keyword>
<dbReference type="EMBL" id="JAMZFT010000002">
    <property type="protein sequence ID" value="MCP1337040.1"/>
    <property type="molecule type" value="Genomic_DNA"/>
</dbReference>
<proteinExistence type="predicted"/>
<dbReference type="GO" id="GO:0043436">
    <property type="term" value="P:oxoacid metabolic process"/>
    <property type="evidence" value="ECO:0007669"/>
    <property type="project" value="UniProtKB-ARBA"/>
</dbReference>
<evidence type="ECO:0000313" key="8">
    <source>
        <dbReference type="EMBL" id="MCP1337040.1"/>
    </source>
</evidence>
<sequence length="417" mass="44421">MGMTMIEKILARAAGLPAVAPGDVVTVGVETAVVIDQNFMHNRMREPKRVWDPDKVVIMLDHIAPADTPMRANIHKAARKFAEKQGITQFHDVNGGLGICHQLVADYGYALPGSVLACVDSHTCSAGAFNCAARGIGHPEMAYVLATGRTWFPVVETVRYEFVSELPRVLNGKDVILHIANTYGDHAMQNVEFVGPGVAAMSMNTRRTIATMCAEISTEFAVFEADERCIEHVRSRSPDAAFEPQAADADAVYADVRTVDLGALEPLVAFPDTVVRNSRPVSEAANVRIDQAFIGSCANGTLDDFEAAATVLKGRKIARGTRLIVTPGSQAVLLEATRRGYVETLLEAGAVVTNSTCGACCGYSNGVLGAGEVCITASTRNFKGRMGSPEASIYLASPATVAASAVRGFIADPRDMM</sequence>
<dbReference type="GO" id="GO:0051539">
    <property type="term" value="F:4 iron, 4 sulfur cluster binding"/>
    <property type="evidence" value="ECO:0007669"/>
    <property type="project" value="UniProtKB-KW"/>
</dbReference>
<dbReference type="InterPro" id="IPR015931">
    <property type="entry name" value="Acnase/IPM_dHydase_lsu_aba_1/3"/>
</dbReference>
<dbReference type="SUPFAM" id="SSF53732">
    <property type="entry name" value="Aconitase iron-sulfur domain"/>
    <property type="match status" value="1"/>
</dbReference>
<evidence type="ECO:0000259" key="7">
    <source>
        <dbReference type="Pfam" id="PF00330"/>
    </source>
</evidence>
<keyword evidence="4" id="KW-0408">Iron</keyword>
<evidence type="ECO:0000256" key="5">
    <source>
        <dbReference type="ARBA" id="ARBA00023014"/>
    </source>
</evidence>
<dbReference type="InterPro" id="IPR036008">
    <property type="entry name" value="Aconitase_4Fe-4S_dom"/>
</dbReference>
<feature type="domain" description="Aconitase/3-isopropylmalate dehydratase large subunit alpha/beta/alpha" evidence="7">
    <location>
        <begin position="49"/>
        <end position="408"/>
    </location>
</feature>
<dbReference type="InterPro" id="IPR006251">
    <property type="entry name" value="Homoacnase/IPMdehydase_lsu"/>
</dbReference>
<keyword evidence="2" id="KW-0004">4Fe-4S</keyword>
<dbReference type="PANTHER" id="PTHR43822:SF2">
    <property type="entry name" value="HOMOACONITASE, MITOCHONDRIAL"/>
    <property type="match status" value="1"/>
</dbReference>
<name>A0A9J6PGU1_9PROT</name>
<dbReference type="EC" id="4.2.1.33" evidence="8"/>
<dbReference type="GO" id="GO:0003861">
    <property type="term" value="F:3-isopropylmalate dehydratase activity"/>
    <property type="evidence" value="ECO:0007669"/>
    <property type="project" value="UniProtKB-EC"/>
</dbReference>